<dbReference type="GeneID" id="41840077"/>
<dbReference type="SUPFAM" id="SSF55729">
    <property type="entry name" value="Acyl-CoA N-acyltransferases (Nat)"/>
    <property type="match status" value="1"/>
</dbReference>
<dbReference type="InterPro" id="IPR000182">
    <property type="entry name" value="GNAT_dom"/>
</dbReference>
<dbReference type="PANTHER" id="PTHR43441">
    <property type="entry name" value="RIBOSOMAL-PROTEIN-SERINE ACETYLTRANSFERASE"/>
    <property type="match status" value="1"/>
</dbReference>
<dbReference type="Pfam" id="PF13302">
    <property type="entry name" value="Acetyltransf_3"/>
    <property type="match status" value="1"/>
</dbReference>
<dbReference type="EMBL" id="CP008889">
    <property type="protein sequence ID" value="AIF40007.1"/>
    <property type="molecule type" value="Genomic_DNA"/>
</dbReference>
<gene>
    <name evidence="2" type="ORF">HX89_02375</name>
</gene>
<dbReference type="OrthoDB" id="2061990at2"/>
<dbReference type="GO" id="GO:0005737">
    <property type="term" value="C:cytoplasm"/>
    <property type="evidence" value="ECO:0007669"/>
    <property type="project" value="TreeGrafter"/>
</dbReference>
<proteinExistence type="predicted"/>
<evidence type="ECO:0000313" key="2">
    <source>
        <dbReference type="EMBL" id="AIF40007.1"/>
    </source>
</evidence>
<organism evidence="2 3">
    <name type="scientific">Dermacoccus nishinomiyaensis</name>
    <dbReference type="NCBI Taxonomy" id="1274"/>
    <lineage>
        <taxon>Bacteria</taxon>
        <taxon>Bacillati</taxon>
        <taxon>Actinomycetota</taxon>
        <taxon>Actinomycetes</taxon>
        <taxon>Micrococcales</taxon>
        <taxon>Dermacoccaceae</taxon>
        <taxon>Dermacoccus</taxon>
    </lineage>
</organism>
<protein>
    <recommendedName>
        <fullName evidence="1">N-acetyltransferase domain-containing protein</fullName>
    </recommendedName>
</protein>
<dbReference type="PROSITE" id="PS51186">
    <property type="entry name" value="GNAT"/>
    <property type="match status" value="1"/>
</dbReference>
<dbReference type="RefSeq" id="WP_038566738.1">
    <property type="nucleotide sequence ID" value="NZ_CP008889.1"/>
</dbReference>
<dbReference type="PANTHER" id="PTHR43441:SF10">
    <property type="entry name" value="ACETYLTRANSFERASE"/>
    <property type="match status" value="1"/>
</dbReference>
<dbReference type="Gene3D" id="3.40.630.30">
    <property type="match status" value="1"/>
</dbReference>
<dbReference type="eggNOG" id="COG1670">
    <property type="taxonomic scope" value="Bacteria"/>
</dbReference>
<accession>A0A075JFD8</accession>
<feature type="domain" description="N-acetyltransferase" evidence="1">
    <location>
        <begin position="14"/>
        <end position="177"/>
    </location>
</feature>
<name>A0A075JFD8_9MICO</name>
<dbReference type="GO" id="GO:0008999">
    <property type="term" value="F:protein-N-terminal-alanine acetyltransferase activity"/>
    <property type="evidence" value="ECO:0007669"/>
    <property type="project" value="TreeGrafter"/>
</dbReference>
<dbReference type="Proteomes" id="UP000027986">
    <property type="component" value="Chromosome"/>
</dbReference>
<dbReference type="AlphaFoldDB" id="A0A075JFD8"/>
<keyword evidence="3" id="KW-1185">Reference proteome</keyword>
<evidence type="ECO:0000313" key="3">
    <source>
        <dbReference type="Proteomes" id="UP000027986"/>
    </source>
</evidence>
<dbReference type="GO" id="GO:1990189">
    <property type="term" value="F:protein N-terminal-serine acetyltransferase activity"/>
    <property type="evidence" value="ECO:0007669"/>
    <property type="project" value="TreeGrafter"/>
</dbReference>
<evidence type="ECO:0000259" key="1">
    <source>
        <dbReference type="PROSITE" id="PS51186"/>
    </source>
</evidence>
<sequence length="195" mass="21525">MLPADLPNLGDGRVTLRAFVNDDVDLVRSVARDPLIPLITTVPASGSHDDALSYIARQHERLRTGAGYSFAITDQHDQCIGNIGLWLSSIHQGRASTGYWLAPAFRGRGYAKRALSILSGWAETLEDVARLELYVEPWNEASWRCAEACGFEREGLLRSWQQVGDSRKDMFMYSRIRVDESAQAEASPRSGGGVA</sequence>
<reference evidence="2 3" key="1">
    <citation type="submission" date="2014-07" db="EMBL/GenBank/DDBJ databases">
        <title>Genome Sequencing of Dermacoccus nishinomiyaensis.</title>
        <authorList>
            <person name="Hong K.W."/>
            <person name="Chan K.G."/>
        </authorList>
    </citation>
    <scope>NUCLEOTIDE SEQUENCE [LARGE SCALE GENOMIC DNA]</scope>
    <source>
        <strain evidence="2 3">M25</strain>
    </source>
</reference>
<dbReference type="InterPro" id="IPR051908">
    <property type="entry name" value="Ribosomal_N-acetyltransferase"/>
</dbReference>
<dbReference type="InterPro" id="IPR016181">
    <property type="entry name" value="Acyl_CoA_acyltransferase"/>
</dbReference>
<dbReference type="KEGG" id="dni:HX89_02375"/>
<dbReference type="HOGENOM" id="CLU_013985_3_4_11"/>